<dbReference type="InterPro" id="IPR018371">
    <property type="entry name" value="Chitin-binding_1_CS"/>
</dbReference>
<dbReference type="Pfam" id="PF00704">
    <property type="entry name" value="Glyco_hydro_18"/>
    <property type="match status" value="1"/>
</dbReference>
<evidence type="ECO:0000256" key="1">
    <source>
        <dbReference type="ARBA" id="ARBA00000822"/>
    </source>
</evidence>
<dbReference type="GO" id="GO:0008061">
    <property type="term" value="F:chitin binding"/>
    <property type="evidence" value="ECO:0007669"/>
    <property type="project" value="UniProtKB-UniRule"/>
</dbReference>
<evidence type="ECO:0000313" key="20">
    <source>
        <dbReference type="Proteomes" id="UP000777438"/>
    </source>
</evidence>
<feature type="disulfide bond" evidence="14">
    <location>
        <begin position="103"/>
        <end position="107"/>
    </location>
</feature>
<name>A0A9P8VSU4_9HYPO</name>
<keyword evidence="9" id="KW-0843">Virulence</keyword>
<dbReference type="InterPro" id="IPR001579">
    <property type="entry name" value="Glyco_hydro_18_chit_AS"/>
</dbReference>
<feature type="domain" description="GH18" evidence="18">
    <location>
        <begin position="167"/>
        <end position="534"/>
    </location>
</feature>
<evidence type="ECO:0000256" key="6">
    <source>
        <dbReference type="ARBA" id="ARBA00022669"/>
    </source>
</evidence>
<dbReference type="SUPFAM" id="SSF51445">
    <property type="entry name" value="(Trans)glycosidases"/>
    <property type="match status" value="1"/>
</dbReference>
<dbReference type="PROSITE" id="PS51910">
    <property type="entry name" value="GH18_2"/>
    <property type="match status" value="1"/>
</dbReference>
<evidence type="ECO:0000256" key="2">
    <source>
        <dbReference type="ARBA" id="ARBA00004613"/>
    </source>
</evidence>
<organism evidence="19 20">
    <name type="scientific">Thelonectria olida</name>
    <dbReference type="NCBI Taxonomy" id="1576542"/>
    <lineage>
        <taxon>Eukaryota</taxon>
        <taxon>Fungi</taxon>
        <taxon>Dikarya</taxon>
        <taxon>Ascomycota</taxon>
        <taxon>Pezizomycotina</taxon>
        <taxon>Sordariomycetes</taxon>
        <taxon>Hypocreomycetidae</taxon>
        <taxon>Hypocreales</taxon>
        <taxon>Nectriaceae</taxon>
        <taxon>Thelonectria</taxon>
    </lineage>
</organism>
<dbReference type="GO" id="GO:0000272">
    <property type="term" value="P:polysaccharide catabolic process"/>
    <property type="evidence" value="ECO:0007669"/>
    <property type="project" value="UniProtKB-KW"/>
</dbReference>
<feature type="disulfide bond" evidence="14">
    <location>
        <begin position="129"/>
        <end position="143"/>
    </location>
</feature>
<accession>A0A9P8VSU4</accession>
<dbReference type="InterPro" id="IPR036861">
    <property type="entry name" value="Endochitinase-like_sf"/>
</dbReference>
<reference evidence="19 20" key="1">
    <citation type="journal article" date="2021" name="Nat. Commun.">
        <title>Genetic determinants of endophytism in the Arabidopsis root mycobiome.</title>
        <authorList>
            <person name="Mesny F."/>
            <person name="Miyauchi S."/>
            <person name="Thiergart T."/>
            <person name="Pickel B."/>
            <person name="Atanasova L."/>
            <person name="Karlsson M."/>
            <person name="Huettel B."/>
            <person name="Barry K.W."/>
            <person name="Haridas S."/>
            <person name="Chen C."/>
            <person name="Bauer D."/>
            <person name="Andreopoulos W."/>
            <person name="Pangilinan J."/>
            <person name="LaButti K."/>
            <person name="Riley R."/>
            <person name="Lipzen A."/>
            <person name="Clum A."/>
            <person name="Drula E."/>
            <person name="Henrissat B."/>
            <person name="Kohler A."/>
            <person name="Grigoriev I.V."/>
            <person name="Martin F.M."/>
            <person name="Hacquard S."/>
        </authorList>
    </citation>
    <scope>NUCLEOTIDE SEQUENCE [LARGE SCALE GENOMIC DNA]</scope>
    <source>
        <strain evidence="19 20">MPI-CAGE-CH-0241</strain>
    </source>
</reference>
<dbReference type="InterPro" id="IPR053214">
    <property type="entry name" value="LysM12-like"/>
</dbReference>
<feature type="disulfide bond" evidence="14">
    <location>
        <begin position="80"/>
        <end position="92"/>
    </location>
</feature>
<keyword evidence="11" id="KW-0119">Carbohydrate metabolism</keyword>
<protein>
    <recommendedName>
        <fullName evidence="4">chitinase</fullName>
        <ecNumber evidence="4">3.2.1.14</ecNumber>
    </recommendedName>
</protein>
<evidence type="ECO:0000256" key="5">
    <source>
        <dbReference type="ARBA" id="ARBA00022525"/>
    </source>
</evidence>
<evidence type="ECO:0000256" key="14">
    <source>
        <dbReference type="PROSITE-ProRule" id="PRU00261"/>
    </source>
</evidence>
<dbReference type="InterPro" id="IPR029070">
    <property type="entry name" value="Chitinase_insertion_sf"/>
</dbReference>
<comment type="caution">
    <text evidence="19">The sequence shown here is derived from an EMBL/GenBank/DDBJ whole genome shotgun (WGS) entry which is preliminary data.</text>
</comment>
<comment type="subcellular location">
    <subcellularLocation>
        <location evidence="2">Secreted</location>
    </subcellularLocation>
</comment>
<feature type="disulfide bond" evidence="14">
    <location>
        <begin position="124"/>
        <end position="136"/>
    </location>
</feature>
<evidence type="ECO:0000256" key="9">
    <source>
        <dbReference type="ARBA" id="ARBA00023026"/>
    </source>
</evidence>
<evidence type="ECO:0000313" key="19">
    <source>
        <dbReference type="EMBL" id="KAH6871039.1"/>
    </source>
</evidence>
<evidence type="ECO:0000259" key="18">
    <source>
        <dbReference type="PROSITE" id="PS51910"/>
    </source>
</evidence>
<dbReference type="InterPro" id="IPR001223">
    <property type="entry name" value="Glyco_hydro18_cat"/>
</dbReference>
<dbReference type="CDD" id="cd06921">
    <property type="entry name" value="ChtBD1_GH19_hevein"/>
    <property type="match status" value="1"/>
</dbReference>
<evidence type="ECO:0000256" key="10">
    <source>
        <dbReference type="ARBA" id="ARBA00023157"/>
    </source>
</evidence>
<dbReference type="SMART" id="SM00636">
    <property type="entry name" value="Glyco_18"/>
    <property type="match status" value="1"/>
</dbReference>
<feature type="disulfide bond" evidence="14">
    <location>
        <begin position="85"/>
        <end position="99"/>
    </location>
</feature>
<evidence type="ECO:0000256" key="15">
    <source>
        <dbReference type="RuleBase" id="RU000489"/>
    </source>
</evidence>
<feature type="signal peptide" evidence="16">
    <location>
        <begin position="1"/>
        <end position="23"/>
    </location>
</feature>
<dbReference type="InterPro" id="IPR017853">
    <property type="entry name" value="GH"/>
</dbReference>
<keyword evidence="12 15" id="KW-0326">Glycosidase</keyword>
<evidence type="ECO:0000256" key="3">
    <source>
        <dbReference type="ARBA" id="ARBA00008682"/>
    </source>
</evidence>
<evidence type="ECO:0000256" key="12">
    <source>
        <dbReference type="ARBA" id="ARBA00023295"/>
    </source>
</evidence>
<feature type="disulfide bond" evidence="14">
    <location>
        <begin position="147"/>
        <end position="151"/>
    </location>
</feature>
<dbReference type="GO" id="GO:0008843">
    <property type="term" value="F:endochitinase activity"/>
    <property type="evidence" value="ECO:0007669"/>
    <property type="project" value="UniProtKB-EC"/>
</dbReference>
<keyword evidence="20" id="KW-1185">Reference proteome</keyword>
<dbReference type="FunFam" id="3.10.50.10:FF:000001">
    <property type="entry name" value="Chitinase 3-like 1"/>
    <property type="match status" value="1"/>
</dbReference>
<feature type="domain" description="Chitin-binding type-1" evidence="17">
    <location>
        <begin position="110"/>
        <end position="153"/>
    </location>
</feature>
<dbReference type="PANTHER" id="PTHR47700:SF2">
    <property type="entry name" value="CHITINASE"/>
    <property type="match status" value="1"/>
</dbReference>
<evidence type="ECO:0000256" key="13">
    <source>
        <dbReference type="ARBA" id="ARBA00023326"/>
    </source>
</evidence>
<evidence type="ECO:0000256" key="7">
    <source>
        <dbReference type="ARBA" id="ARBA00022801"/>
    </source>
</evidence>
<sequence length="1105" mass="120144">MAGILSPQARYGALAILLSFLLAFSFFHTSSQDAGHLTKRVDWSDLGFSPRETGGHPAGNCSLFSRADDDPYACNKKKPCSNGACCGKSGVCGYGPDYCGKGCTSNCDAKAQCGKYAAKGETKCPLNVCCSEFGFCGTTSEFCNSKCQSNCGQPSVPSGKSAHPVREKVIAYYEAWADRRSCRPFSPSQIPTSALTHVNFAFAYIDPDTFEVTTMDSKTPADLFQEVTAIKSMKSGLGDPVEVWVAIGGWTFSNNDTDTQPLLGKIAKSSDNREKFAKNLIAFMTLYGFDGVDLDWEYPGAPDRGGKEEDTKNYVKLISSLSKAFKASSRGGYGLSFTIPSSYWYLRWFDVPAMLDAGASWVNLMSYDLHGVWDKHNAIGSIVQAHTNLTEIKESVALLWRNDVPPGKVVLGTGFYGRSFELAKSSCNKPGCTFSGAARKGKCTAEAGILGYFEIQDILKNEKVKKVHDKEAAVNYITFDDDQWVSYDDNTTFSQKVKWADSVGLGGLMIWAIDLDDDDFTALSGLVGKEVGESLSIDKGDTVSKRTGDSWSSDSGQDCYATSCGDDCKSSESTLEEYSSTCGGGKKKKICCPRARTPRSCQWRGGESGSACHGQCHEAELSIVRDKHGSLTCSSGKQVYCCTSERYQEVLEGCSMGKCSGDCPDGTYEVAKQSCGTNGKKKPWCCKLDLQNCHWVGKGSCDDNNCENSDLQLSRSNRGGGKWACGVTGRKKSLCCNAPNDIDPYTPVDLKYLFPDPPAADDTIKFDLQVLGGFGGSGAGSTKDTSIKDPASGVFGFVLIAGPKDSVSSIDKRDGSHVEVVDCASIQSSERQTTRIICTNDGADSNCDDMLEGGLDGTILRMPDECGPGTYVVAHSLRRSDNQTLPTHLCERMAASKEVMDLEFSYEFQNVKRGTDDIYFRADYSNIAGYWDTIVDQPGITGKRSRSLHPRNIAQRDLDKRFFADDSADWANRFEELRSRKYYTDFSESAESTIIHSKLDCGHGGWLTIESAGEVSVQAKFGYTLIGTLSPFSITQSYGFNDLKYELDVDVTVSGKSGLDTEYISRPERNTPQTGTFFTHPGLLSFSPSFDIEIGLQADNASFSG</sequence>
<dbReference type="SUPFAM" id="SSF54556">
    <property type="entry name" value="Chitinase insertion domain"/>
    <property type="match status" value="1"/>
</dbReference>
<feature type="chain" id="PRO_5040286328" description="chitinase" evidence="16">
    <location>
        <begin position="24"/>
        <end position="1105"/>
    </location>
</feature>
<dbReference type="SUPFAM" id="SSF57016">
    <property type="entry name" value="Plant lectins/antimicrobial peptides"/>
    <property type="match status" value="2"/>
</dbReference>
<dbReference type="SMART" id="SM00270">
    <property type="entry name" value="ChtBD1"/>
    <property type="match status" value="2"/>
</dbReference>
<keyword evidence="5" id="KW-0964">Secreted</keyword>
<dbReference type="Gene3D" id="3.10.50.10">
    <property type="match status" value="1"/>
</dbReference>
<comment type="similarity">
    <text evidence="3">Belongs to the glycosyl hydrolase 18 family. Chitinase class V subfamily.</text>
</comment>
<dbReference type="Gene3D" id="3.30.60.10">
    <property type="entry name" value="Endochitinase-like"/>
    <property type="match status" value="2"/>
</dbReference>
<keyword evidence="8" id="KW-0146">Chitin degradation</keyword>
<dbReference type="EMBL" id="JAGPYM010000060">
    <property type="protein sequence ID" value="KAH6871039.1"/>
    <property type="molecule type" value="Genomic_DNA"/>
</dbReference>
<dbReference type="GO" id="GO:0005576">
    <property type="term" value="C:extracellular region"/>
    <property type="evidence" value="ECO:0007669"/>
    <property type="project" value="UniProtKB-SubCell"/>
</dbReference>
<keyword evidence="10 14" id="KW-1015">Disulfide bond</keyword>
<dbReference type="AlphaFoldDB" id="A0A9P8VSU4"/>
<evidence type="ECO:0000259" key="17">
    <source>
        <dbReference type="PROSITE" id="PS50941"/>
    </source>
</evidence>
<proteinExistence type="inferred from homology"/>
<dbReference type="InterPro" id="IPR001002">
    <property type="entry name" value="Chitin-bd_1"/>
</dbReference>
<dbReference type="InterPro" id="IPR011583">
    <property type="entry name" value="Chitinase_II/V-like_cat"/>
</dbReference>
<dbReference type="GO" id="GO:0006032">
    <property type="term" value="P:chitin catabolic process"/>
    <property type="evidence" value="ECO:0007669"/>
    <property type="project" value="UniProtKB-KW"/>
</dbReference>
<evidence type="ECO:0000256" key="4">
    <source>
        <dbReference type="ARBA" id="ARBA00012729"/>
    </source>
</evidence>
<keyword evidence="7 15" id="KW-0378">Hydrolase</keyword>
<keyword evidence="16" id="KW-0732">Signal</keyword>
<dbReference type="Pfam" id="PF00187">
    <property type="entry name" value="Chitin_bind_1"/>
    <property type="match status" value="1"/>
</dbReference>
<comment type="caution">
    <text evidence="14">Lacks conserved residue(s) required for the propagation of feature annotation.</text>
</comment>
<dbReference type="PROSITE" id="PS01095">
    <property type="entry name" value="GH18_1"/>
    <property type="match status" value="1"/>
</dbReference>
<dbReference type="EC" id="3.2.1.14" evidence="4"/>
<dbReference type="PROSITE" id="PS50941">
    <property type="entry name" value="CHIT_BIND_I_2"/>
    <property type="match status" value="2"/>
</dbReference>
<dbReference type="PANTHER" id="PTHR47700">
    <property type="entry name" value="V CHITINASE, PUTATIVE (AFU_ORTHOLOGUE AFUA_6G13720)-RELATED"/>
    <property type="match status" value="1"/>
</dbReference>
<dbReference type="Gene3D" id="3.20.20.80">
    <property type="entry name" value="Glycosidases"/>
    <property type="match status" value="1"/>
</dbReference>
<dbReference type="OrthoDB" id="73875at2759"/>
<keyword evidence="6 14" id="KW-0147">Chitin-binding</keyword>
<keyword evidence="13" id="KW-0624">Polysaccharide degradation</keyword>
<evidence type="ECO:0000256" key="16">
    <source>
        <dbReference type="SAM" id="SignalP"/>
    </source>
</evidence>
<dbReference type="Proteomes" id="UP000777438">
    <property type="component" value="Unassembled WGS sequence"/>
</dbReference>
<gene>
    <name evidence="19" type="ORF">B0T10DRAFT_417778</name>
</gene>
<evidence type="ECO:0000256" key="11">
    <source>
        <dbReference type="ARBA" id="ARBA00023277"/>
    </source>
</evidence>
<feature type="domain" description="Chitin-binding type-1" evidence="17">
    <location>
        <begin position="71"/>
        <end position="109"/>
    </location>
</feature>
<dbReference type="PROSITE" id="PS00026">
    <property type="entry name" value="CHIT_BIND_I_1"/>
    <property type="match status" value="1"/>
</dbReference>
<comment type="catalytic activity">
    <reaction evidence="1">
        <text>Random endo-hydrolysis of N-acetyl-beta-D-glucosaminide (1-&gt;4)-beta-linkages in chitin and chitodextrins.</text>
        <dbReference type="EC" id="3.2.1.14"/>
    </reaction>
</comment>
<evidence type="ECO:0000256" key="8">
    <source>
        <dbReference type="ARBA" id="ARBA00023024"/>
    </source>
</evidence>